<dbReference type="Proteomes" id="UP001152799">
    <property type="component" value="Chromosome 9"/>
</dbReference>
<reference evidence="1" key="1">
    <citation type="submission" date="2022-01" db="EMBL/GenBank/DDBJ databases">
        <authorList>
            <person name="King R."/>
        </authorList>
    </citation>
    <scope>NUCLEOTIDE SEQUENCE</scope>
</reference>
<evidence type="ECO:0000313" key="2">
    <source>
        <dbReference type="Proteomes" id="UP001152799"/>
    </source>
</evidence>
<dbReference type="OrthoDB" id="6784066at2759"/>
<evidence type="ECO:0000313" key="1">
    <source>
        <dbReference type="EMBL" id="CAH1135523.1"/>
    </source>
</evidence>
<protein>
    <submittedName>
        <fullName evidence="1">Uncharacterized protein</fullName>
    </submittedName>
</protein>
<dbReference type="AlphaFoldDB" id="A0A9P0DF50"/>
<gene>
    <name evidence="1" type="ORF">CEUTPL_LOCUS13883</name>
</gene>
<accession>A0A9P0DF50</accession>
<organism evidence="1 2">
    <name type="scientific">Ceutorhynchus assimilis</name>
    <name type="common">cabbage seed weevil</name>
    <dbReference type="NCBI Taxonomy" id="467358"/>
    <lineage>
        <taxon>Eukaryota</taxon>
        <taxon>Metazoa</taxon>
        <taxon>Ecdysozoa</taxon>
        <taxon>Arthropoda</taxon>
        <taxon>Hexapoda</taxon>
        <taxon>Insecta</taxon>
        <taxon>Pterygota</taxon>
        <taxon>Neoptera</taxon>
        <taxon>Endopterygota</taxon>
        <taxon>Coleoptera</taxon>
        <taxon>Polyphaga</taxon>
        <taxon>Cucujiformia</taxon>
        <taxon>Curculionidae</taxon>
        <taxon>Ceutorhynchinae</taxon>
        <taxon>Ceutorhynchus</taxon>
    </lineage>
</organism>
<proteinExistence type="predicted"/>
<sequence length="146" mass="16544">MMIPSHKITMSIQAINTKYTLKDCVKKEELEIGKTYRILNVTRMETKFGPSILVELEGEKSIFLPRRYDLTEDEIKKINDGCSGLIYKGGKSVGKPSPAAIYEFTECSLGVVIINVGNYTSRYYQGNLRILKCVSSYQILLLYLDS</sequence>
<keyword evidence="2" id="KW-1185">Reference proteome</keyword>
<name>A0A9P0DF50_9CUCU</name>
<dbReference type="EMBL" id="OU892285">
    <property type="protein sequence ID" value="CAH1135523.1"/>
    <property type="molecule type" value="Genomic_DNA"/>
</dbReference>